<accession>A0A1E1KQ15</accession>
<evidence type="ECO:0000313" key="1">
    <source>
        <dbReference type="EMBL" id="CZT00116.1"/>
    </source>
</evidence>
<reference evidence="2" key="1">
    <citation type="submission" date="2016-03" db="EMBL/GenBank/DDBJ databases">
        <authorList>
            <person name="Guldener U."/>
        </authorList>
    </citation>
    <scope>NUCLEOTIDE SEQUENCE [LARGE SCALE GENOMIC DNA]</scope>
    <source>
        <strain evidence="2">04CH-RAC-A.6.1</strain>
    </source>
</reference>
<dbReference type="EMBL" id="FJUX01000043">
    <property type="protein sequence ID" value="CZT00116.1"/>
    <property type="molecule type" value="Genomic_DNA"/>
</dbReference>
<protein>
    <submittedName>
        <fullName evidence="1">Uncharacterized protein</fullName>
    </submittedName>
</protein>
<name>A0A1E1KQ15_9HELO</name>
<organism evidence="1 2">
    <name type="scientific">Rhynchosporium agropyri</name>
    <dbReference type="NCBI Taxonomy" id="914238"/>
    <lineage>
        <taxon>Eukaryota</taxon>
        <taxon>Fungi</taxon>
        <taxon>Dikarya</taxon>
        <taxon>Ascomycota</taxon>
        <taxon>Pezizomycotina</taxon>
        <taxon>Leotiomycetes</taxon>
        <taxon>Helotiales</taxon>
        <taxon>Ploettnerulaceae</taxon>
        <taxon>Rhynchosporium</taxon>
    </lineage>
</organism>
<dbReference type="Proteomes" id="UP000178912">
    <property type="component" value="Unassembled WGS sequence"/>
</dbReference>
<keyword evidence="2" id="KW-1185">Reference proteome</keyword>
<dbReference type="AlphaFoldDB" id="A0A1E1KQ15"/>
<gene>
    <name evidence="1" type="ORF">RAG0_08264</name>
</gene>
<sequence>MVAILSKDVASPKHRRVGNGDASEVSTSVSGCTLFGQNHEAIFSTELPRFNVLLIIPSQEPFNLAVTQSYIW</sequence>
<evidence type="ECO:0000313" key="2">
    <source>
        <dbReference type="Proteomes" id="UP000178912"/>
    </source>
</evidence>
<proteinExistence type="predicted"/>